<keyword evidence="11 16" id="KW-0472">Membrane</keyword>
<dbReference type="eggNOG" id="KOG3637">
    <property type="taxonomic scope" value="Eukaryota"/>
</dbReference>
<evidence type="ECO:0000256" key="10">
    <source>
        <dbReference type="ARBA" id="ARBA00023037"/>
    </source>
</evidence>
<comment type="subcellular location">
    <subcellularLocation>
        <location evidence="1 16">Membrane</location>
        <topology evidence="1 16">Single-pass type I membrane protein</topology>
    </subcellularLocation>
</comment>
<sequence>MDPLALLLYLGAALASCHGFNVDVDRPISFQEAAVGFGQSLAMSAQAGGLFVGAPLQRGGINDTGRVYKCDPRAQTCQQIRIPRPADAVDMSLGLSLAATDSQVLVCGPTVRQACGENMYVRGYCFLLDRNLRPTQRFPETLPECPKRQTDIVFLIDGSGSVIDIDFNRMKRFIIEVIDRFESTDTQFALVQFSSSFRVHFDFNTFKRTSNVETLVWDVMQLQGGTYTASAIRKVVQNVFVPWRGARASATKVLIVITDGEKTERLRYRDVIPEAEREGIVRYAIGVGEAFSSPGAQKELNEIASDPDTEHVFQVNNFDALQGLQSQLQEKIFAIEGTQSQRGSSFQLEMSQEGFSALLSPDGPILGAVGAYDWSGGFFLYGGIGEAAFINVSTTSGDMKDAYLGYAVQRVTSGKRRGYVVGAPRYQHVGKVVLFYWDPRSEAWRAEAEKIGDQIGSYFGGSLSTMDVDGDGNTDLILVGAPMYYGEGSGGRVFVCPLPAQGAPLRCDGVLRGQGGQPLGRFGASLAVLGDVDGDGHADLAVGAPLEDGARGALYIFRGQQRRLRERHSQRITGTQVSGAPWALGLTLSGGTDLTGDGLKDIAVGARGQVLLLRSRPVLQAAVTVTFAPTTIPVTAFDCQGREQLDTEAATARICFSLRLSLGQRFQGGSISGTFYYELALDPGRIRVRAAFNPPLPAQPLTLPVSLHTKCQEYRVRLPVCPEDTLTPINLRLSYNLTGIPIPGGGLTPILAEDTETTVVASLPFDKNCGSDNICMDDLQIAFNFSGLDTLVVGDTQDLQIMIRVHNLGEDSYGATLQLLHPAVLSYRKVQVLQASRGGVAVRCSSLLGGQAEPQRNSTCLVGPPIFRAGAQVIFTTTLDVPATAELGDHLRISASTHSDNRGPRSEGKSQSMELPVKYAIHIIVTGSETSTKYVNISSNEEGASRVVTHRYQVQNLRHRSPPVWVTFEYPVALNGAPLWVAEVVPSQPINCSDLSGMPGTKDVREEMKKSPLLSCAVATCRRVRCEVPALHMEQPLEFVLTGNVTFGWFSQMGLDKVTLASVAEVGADPRRFHQQGATRLQVQTVLERIGTYNYLPVILGSSIGGLILLAVITAALYKFGFFRRHYKQMMDTAQDSGGPAPTPGPAPSAPPQ</sequence>
<dbReference type="SMART" id="SM00191">
    <property type="entry name" value="Int_alpha"/>
    <property type="match status" value="5"/>
</dbReference>
<dbReference type="GO" id="GO:0008305">
    <property type="term" value="C:integrin complex"/>
    <property type="evidence" value="ECO:0007669"/>
    <property type="project" value="InterPro"/>
</dbReference>
<evidence type="ECO:0000256" key="12">
    <source>
        <dbReference type="ARBA" id="ARBA00023157"/>
    </source>
</evidence>
<keyword evidence="5 16" id="KW-0732">Signal</keyword>
<organism evidence="19 20">
    <name type="scientific">Alligator mississippiensis</name>
    <name type="common">American alligator</name>
    <dbReference type="NCBI Taxonomy" id="8496"/>
    <lineage>
        <taxon>Eukaryota</taxon>
        <taxon>Metazoa</taxon>
        <taxon>Chordata</taxon>
        <taxon>Craniata</taxon>
        <taxon>Vertebrata</taxon>
        <taxon>Euteleostomi</taxon>
        <taxon>Archelosauria</taxon>
        <taxon>Archosauria</taxon>
        <taxon>Crocodylia</taxon>
        <taxon>Alligatoridae</taxon>
        <taxon>Alligatorinae</taxon>
        <taxon>Alligator</taxon>
    </lineage>
</organism>
<dbReference type="Gene3D" id="2.130.10.130">
    <property type="entry name" value="Integrin alpha, N-terminal"/>
    <property type="match status" value="1"/>
</dbReference>
<keyword evidence="9 16" id="KW-1133">Transmembrane helix</keyword>
<dbReference type="SMART" id="SM00327">
    <property type="entry name" value="VWA"/>
    <property type="match status" value="1"/>
</dbReference>
<keyword evidence="7" id="KW-0106">Calcium</keyword>
<comment type="caution">
    <text evidence="19">The sequence shown here is derived from an EMBL/GenBank/DDBJ whole genome shotgun (WGS) entry which is preliminary data.</text>
</comment>
<keyword evidence="10 16" id="KW-0401">Integrin</keyword>
<feature type="repeat" description="FG-GAP" evidence="15">
    <location>
        <begin position="23"/>
        <end position="79"/>
    </location>
</feature>
<evidence type="ECO:0000256" key="3">
    <source>
        <dbReference type="ARBA" id="ARBA00022692"/>
    </source>
</evidence>
<evidence type="ECO:0000256" key="2">
    <source>
        <dbReference type="ARBA" id="ARBA00008054"/>
    </source>
</evidence>
<dbReference type="GO" id="GO:0009897">
    <property type="term" value="C:external side of plasma membrane"/>
    <property type="evidence" value="ECO:0007669"/>
    <property type="project" value="TreeGrafter"/>
</dbReference>
<keyword evidence="8 16" id="KW-0130">Cell adhesion</keyword>
<dbReference type="GO" id="GO:0007160">
    <property type="term" value="P:cell-matrix adhesion"/>
    <property type="evidence" value="ECO:0007669"/>
    <property type="project" value="TreeGrafter"/>
</dbReference>
<feature type="chain" id="PRO_5007358858" evidence="16">
    <location>
        <begin position="20"/>
        <end position="1153"/>
    </location>
</feature>
<dbReference type="GeneID" id="102569053"/>
<keyword evidence="13 16" id="KW-0675">Receptor</keyword>
<dbReference type="SUPFAM" id="SSF53300">
    <property type="entry name" value="vWA-like"/>
    <property type="match status" value="1"/>
</dbReference>
<dbReference type="Gene3D" id="1.20.5.930">
    <property type="entry name" value="Bicelle-embedded integrin alpha(iib) transmembrane segment"/>
    <property type="match status" value="1"/>
</dbReference>
<evidence type="ECO:0000256" key="6">
    <source>
        <dbReference type="ARBA" id="ARBA00022737"/>
    </source>
</evidence>
<evidence type="ECO:0000313" key="20">
    <source>
        <dbReference type="Proteomes" id="UP000050525"/>
    </source>
</evidence>
<dbReference type="GO" id="GO:0007229">
    <property type="term" value="P:integrin-mediated signaling pathway"/>
    <property type="evidence" value="ECO:0007669"/>
    <property type="project" value="UniProtKB-KW"/>
</dbReference>
<dbReference type="GO" id="GO:0005178">
    <property type="term" value="F:integrin binding"/>
    <property type="evidence" value="ECO:0007669"/>
    <property type="project" value="TreeGrafter"/>
</dbReference>
<dbReference type="Gene3D" id="2.60.40.1530">
    <property type="entry name" value="ntegrin, alpha v. Chain A, domain 4"/>
    <property type="match status" value="1"/>
</dbReference>
<keyword evidence="14" id="KW-0325">Glycoprotein</keyword>
<feature type="transmembrane region" description="Helical" evidence="16">
    <location>
        <begin position="1095"/>
        <end position="1118"/>
    </location>
</feature>
<dbReference type="FunFam" id="3.40.50.410:FF:000012">
    <property type="entry name" value="Integrin, alpha 10"/>
    <property type="match status" value="1"/>
</dbReference>
<dbReference type="SUPFAM" id="SSF69179">
    <property type="entry name" value="Integrin domains"/>
    <property type="match status" value="3"/>
</dbReference>
<dbReference type="InterPro" id="IPR013649">
    <property type="entry name" value="Integrin_alpha_Ig-like_1"/>
</dbReference>
<feature type="compositionally biased region" description="Pro residues" evidence="17">
    <location>
        <begin position="1141"/>
        <end position="1153"/>
    </location>
</feature>
<evidence type="ECO:0000256" key="13">
    <source>
        <dbReference type="ARBA" id="ARBA00023170"/>
    </source>
</evidence>
<comment type="similarity">
    <text evidence="2 16">Belongs to the integrin alpha chain family.</text>
</comment>
<dbReference type="PROSITE" id="PS00242">
    <property type="entry name" value="INTEGRIN_ALPHA"/>
    <property type="match status" value="1"/>
</dbReference>
<dbReference type="Pfam" id="PF01839">
    <property type="entry name" value="FG-GAP"/>
    <property type="match status" value="2"/>
</dbReference>
<dbReference type="InterPro" id="IPR048285">
    <property type="entry name" value="Integrin_alpha_Ig-like_2"/>
</dbReference>
<dbReference type="SUPFAM" id="SSF69318">
    <property type="entry name" value="Integrin alpha N-terminal domain"/>
    <property type="match status" value="1"/>
</dbReference>
<dbReference type="PRINTS" id="PR00453">
    <property type="entry name" value="VWFADOMAIN"/>
</dbReference>
<dbReference type="InterPro" id="IPR028994">
    <property type="entry name" value="Integrin_alpha_N"/>
</dbReference>
<reference evidence="19 20" key="1">
    <citation type="journal article" date="2012" name="Genome Biol.">
        <title>Sequencing three crocodilian genomes to illuminate the evolution of archosaurs and amniotes.</title>
        <authorList>
            <person name="St John J.A."/>
            <person name="Braun E.L."/>
            <person name="Isberg S.R."/>
            <person name="Miles L.G."/>
            <person name="Chong A.Y."/>
            <person name="Gongora J."/>
            <person name="Dalzell P."/>
            <person name="Moran C."/>
            <person name="Bed'hom B."/>
            <person name="Abzhanov A."/>
            <person name="Burgess S.C."/>
            <person name="Cooksey A.M."/>
            <person name="Castoe T.A."/>
            <person name="Crawford N.G."/>
            <person name="Densmore L.D."/>
            <person name="Drew J.C."/>
            <person name="Edwards S.V."/>
            <person name="Faircloth B.C."/>
            <person name="Fujita M.K."/>
            <person name="Greenwold M.J."/>
            <person name="Hoffmann F.G."/>
            <person name="Howard J.M."/>
            <person name="Iguchi T."/>
            <person name="Janes D.E."/>
            <person name="Khan S.Y."/>
            <person name="Kohno S."/>
            <person name="de Koning A.J."/>
            <person name="Lance S.L."/>
            <person name="McCarthy F.M."/>
            <person name="McCormack J.E."/>
            <person name="Merchant M.E."/>
            <person name="Peterson D.G."/>
            <person name="Pollock D.D."/>
            <person name="Pourmand N."/>
            <person name="Raney B.J."/>
            <person name="Roessler K.A."/>
            <person name="Sanford J.R."/>
            <person name="Sawyer R.H."/>
            <person name="Schmidt C.J."/>
            <person name="Triplett E.W."/>
            <person name="Tuberville T.D."/>
            <person name="Venegas-Anaya M."/>
            <person name="Howard J.T."/>
            <person name="Jarvis E.D."/>
            <person name="Guillette L.J.Jr."/>
            <person name="Glenn T.C."/>
            <person name="Green R.E."/>
            <person name="Ray D.A."/>
        </authorList>
    </citation>
    <scope>NUCLEOTIDE SEQUENCE [LARGE SCALE GENOMIC DNA]</scope>
    <source>
        <strain evidence="19">KSC_2009_1</strain>
    </source>
</reference>
<dbReference type="PANTHER" id="PTHR23220:SF118">
    <property type="entry name" value="INTEGRIN ALPHA-X"/>
    <property type="match status" value="1"/>
</dbReference>
<dbReference type="InterPro" id="IPR032695">
    <property type="entry name" value="Integrin_dom_sf"/>
</dbReference>
<dbReference type="Gene3D" id="3.40.50.410">
    <property type="entry name" value="von Willebrand factor, type A domain"/>
    <property type="match status" value="1"/>
</dbReference>
<evidence type="ECO:0000256" key="5">
    <source>
        <dbReference type="ARBA" id="ARBA00022729"/>
    </source>
</evidence>
<evidence type="ECO:0000256" key="11">
    <source>
        <dbReference type="ARBA" id="ARBA00023136"/>
    </source>
</evidence>
<dbReference type="InterPro" id="IPR048633">
    <property type="entry name" value="ITGAX-like_Ig_3"/>
</dbReference>
<evidence type="ECO:0000256" key="14">
    <source>
        <dbReference type="ARBA" id="ARBA00023180"/>
    </source>
</evidence>
<evidence type="ECO:0000256" key="7">
    <source>
        <dbReference type="ARBA" id="ARBA00022837"/>
    </source>
</evidence>
<dbReference type="InterPro" id="IPR013517">
    <property type="entry name" value="FG-GAP"/>
</dbReference>
<dbReference type="STRING" id="8496.A0A151P0G8"/>
<accession>A0A151P0G8</accession>
<dbReference type="InterPro" id="IPR000413">
    <property type="entry name" value="Integrin_alpha"/>
</dbReference>
<keyword evidence="12" id="KW-1015">Disulfide bond</keyword>
<evidence type="ECO:0000256" key="1">
    <source>
        <dbReference type="ARBA" id="ARBA00004479"/>
    </source>
</evidence>
<dbReference type="Pfam" id="PF00092">
    <property type="entry name" value="VWA"/>
    <property type="match status" value="1"/>
</dbReference>
<protein>
    <submittedName>
        <fullName evidence="19">Integrin alpha-D</fullName>
    </submittedName>
</protein>
<dbReference type="Pfam" id="PF20805">
    <property type="entry name" value="Integrin_A_Ig_2"/>
    <property type="match status" value="1"/>
</dbReference>
<evidence type="ECO:0000256" key="17">
    <source>
        <dbReference type="SAM" id="MobiDB-lite"/>
    </source>
</evidence>
<dbReference type="Proteomes" id="UP000050525">
    <property type="component" value="Unassembled WGS sequence"/>
</dbReference>
<dbReference type="GO" id="GO:0046872">
    <property type="term" value="F:metal ion binding"/>
    <property type="evidence" value="ECO:0007669"/>
    <property type="project" value="UniProtKB-KW"/>
</dbReference>
<evidence type="ECO:0000313" key="19">
    <source>
        <dbReference type="EMBL" id="KYO42534.1"/>
    </source>
</evidence>
<keyword evidence="4" id="KW-0479">Metal-binding</keyword>
<dbReference type="Gene3D" id="2.60.40.1460">
    <property type="entry name" value="Integrin domains. Chain A, domain 2"/>
    <property type="match status" value="1"/>
</dbReference>
<gene>
    <name evidence="19" type="primary">ITGAD</name>
    <name evidence="19" type="ORF">Y1Q_0020517</name>
</gene>
<dbReference type="AlphaFoldDB" id="A0A151P0G8"/>
<keyword evidence="6" id="KW-0677">Repeat</keyword>
<dbReference type="Pfam" id="PF08441">
    <property type="entry name" value="Integrin_A_Ig_1"/>
    <property type="match status" value="1"/>
</dbReference>
<evidence type="ECO:0000256" key="8">
    <source>
        <dbReference type="ARBA" id="ARBA00022889"/>
    </source>
</evidence>
<dbReference type="InterPro" id="IPR013519">
    <property type="entry name" value="Int_alpha_beta-p"/>
</dbReference>
<feature type="signal peptide" evidence="16">
    <location>
        <begin position="1"/>
        <end position="19"/>
    </location>
</feature>
<feature type="repeat" description="FG-GAP" evidence="15">
    <location>
        <begin position="508"/>
        <end position="566"/>
    </location>
</feature>
<dbReference type="PRINTS" id="PR01185">
    <property type="entry name" value="INTEGRINA"/>
</dbReference>
<name>A0A151P0G8_ALLMI</name>
<dbReference type="InterPro" id="IPR002035">
    <property type="entry name" value="VWF_A"/>
</dbReference>
<evidence type="ECO:0000259" key="18">
    <source>
        <dbReference type="PROSITE" id="PS50234"/>
    </source>
</evidence>
<feature type="repeat" description="FG-GAP" evidence="15">
    <location>
        <begin position="445"/>
        <end position="505"/>
    </location>
</feature>
<dbReference type="PROSITE" id="PS51470">
    <property type="entry name" value="FG_GAP"/>
    <property type="match status" value="3"/>
</dbReference>
<dbReference type="EMBL" id="AKHW03001389">
    <property type="protein sequence ID" value="KYO42534.1"/>
    <property type="molecule type" value="Genomic_DNA"/>
</dbReference>
<dbReference type="KEGG" id="amj:102569053"/>
<evidence type="ECO:0000256" key="16">
    <source>
        <dbReference type="RuleBase" id="RU003762"/>
    </source>
</evidence>
<dbReference type="InterPro" id="IPR036465">
    <property type="entry name" value="vWFA_dom_sf"/>
</dbReference>
<dbReference type="GO" id="GO:0098609">
    <property type="term" value="P:cell-cell adhesion"/>
    <property type="evidence" value="ECO:0007669"/>
    <property type="project" value="TreeGrafter"/>
</dbReference>
<dbReference type="Pfam" id="PF21520">
    <property type="entry name" value="ITGAX-like_Ig_3"/>
    <property type="match status" value="1"/>
</dbReference>
<proteinExistence type="inferred from homology"/>
<dbReference type="PANTHER" id="PTHR23220">
    <property type="entry name" value="INTEGRIN ALPHA"/>
    <property type="match status" value="1"/>
</dbReference>
<evidence type="ECO:0000256" key="4">
    <source>
        <dbReference type="ARBA" id="ARBA00022723"/>
    </source>
</evidence>
<feature type="domain" description="VWFA" evidence="18">
    <location>
        <begin position="151"/>
        <end position="332"/>
    </location>
</feature>
<evidence type="ECO:0000256" key="15">
    <source>
        <dbReference type="PROSITE-ProRule" id="PRU00803"/>
    </source>
</evidence>
<dbReference type="OrthoDB" id="5317514at2759"/>
<evidence type="ECO:0000256" key="9">
    <source>
        <dbReference type="ARBA" id="ARBA00022989"/>
    </source>
</evidence>
<dbReference type="GO" id="GO:0033627">
    <property type="term" value="P:cell adhesion mediated by integrin"/>
    <property type="evidence" value="ECO:0007669"/>
    <property type="project" value="TreeGrafter"/>
</dbReference>
<dbReference type="PROSITE" id="PS50234">
    <property type="entry name" value="VWFA"/>
    <property type="match status" value="1"/>
</dbReference>
<feature type="region of interest" description="Disordered" evidence="17">
    <location>
        <begin position="1133"/>
        <end position="1153"/>
    </location>
</feature>
<keyword evidence="20" id="KW-1185">Reference proteome</keyword>
<keyword evidence="3 16" id="KW-0812">Transmembrane</keyword>
<dbReference type="Gene3D" id="2.60.40.1510">
    <property type="entry name" value="ntegrin, alpha v. Chain A, domain 3"/>
    <property type="match status" value="1"/>
</dbReference>
<dbReference type="InterPro" id="IPR018184">
    <property type="entry name" value="Integrin_alpha_C_CS"/>
</dbReference>